<proteinExistence type="inferred from homology"/>
<accession>A0A1Y6FT88</accession>
<dbReference type="RefSeq" id="WP_086470642.1">
    <property type="nucleotide sequence ID" value="NZ_FXWK01000001.1"/>
</dbReference>
<dbReference type="Gene3D" id="6.10.250.330">
    <property type="match status" value="1"/>
</dbReference>
<comment type="function">
    <text evidence="2">Antitoxin component of a type II toxin-antitoxin (TA) system.</text>
</comment>
<evidence type="ECO:0000256" key="2">
    <source>
        <dbReference type="RuleBase" id="RU362080"/>
    </source>
</evidence>
<dbReference type="SUPFAM" id="SSF143120">
    <property type="entry name" value="YefM-like"/>
    <property type="match status" value="1"/>
</dbReference>
<comment type="similarity">
    <text evidence="1 2">Belongs to the phD/YefM antitoxin family.</text>
</comment>
<evidence type="ECO:0000313" key="4">
    <source>
        <dbReference type="Proteomes" id="UP000194474"/>
    </source>
</evidence>
<dbReference type="EMBL" id="FXWK01000001">
    <property type="protein sequence ID" value="SMQ75763.1"/>
    <property type="molecule type" value="Genomic_DNA"/>
</dbReference>
<dbReference type="InterPro" id="IPR036165">
    <property type="entry name" value="YefM-like_sf"/>
</dbReference>
<dbReference type="Gene3D" id="3.40.1620.10">
    <property type="entry name" value="YefM-like domain"/>
    <property type="match status" value="1"/>
</dbReference>
<sequence length="85" mass="9199">MRAKSISDFRKNIAADVEHVTNSGEPLIVTRTGGKKPVLVIPLEQAGEWDETAYLLSSPANAVRLRDAIREANAGGGKARELLEE</sequence>
<gene>
    <name evidence="3" type="ORF">SAMN06295905_2424</name>
</gene>
<protein>
    <recommendedName>
        <fullName evidence="2">Antitoxin</fullName>
    </recommendedName>
</protein>
<dbReference type="AlphaFoldDB" id="A0A1Y6FT88"/>
<reference evidence="4" key="1">
    <citation type="submission" date="2017-04" db="EMBL/GenBank/DDBJ databases">
        <authorList>
            <person name="Varghese N."/>
            <person name="Submissions S."/>
        </authorList>
    </citation>
    <scope>NUCLEOTIDE SEQUENCE [LARGE SCALE GENOMIC DNA]</scope>
</reference>
<organism evidence="3 4">
    <name type="scientific">Devosia lucknowensis</name>
    <dbReference type="NCBI Taxonomy" id="1096929"/>
    <lineage>
        <taxon>Bacteria</taxon>
        <taxon>Pseudomonadati</taxon>
        <taxon>Pseudomonadota</taxon>
        <taxon>Alphaproteobacteria</taxon>
        <taxon>Hyphomicrobiales</taxon>
        <taxon>Devosiaceae</taxon>
        <taxon>Devosia</taxon>
    </lineage>
</organism>
<dbReference type="Pfam" id="PF02604">
    <property type="entry name" value="PhdYeFM_antitox"/>
    <property type="match status" value="1"/>
</dbReference>
<name>A0A1Y6FT88_9HYPH</name>
<dbReference type="OrthoDB" id="9802003at2"/>
<dbReference type="Proteomes" id="UP000194474">
    <property type="component" value="Unassembled WGS sequence"/>
</dbReference>
<evidence type="ECO:0000313" key="3">
    <source>
        <dbReference type="EMBL" id="SMQ75763.1"/>
    </source>
</evidence>
<dbReference type="InterPro" id="IPR006442">
    <property type="entry name" value="Antitoxin_Phd/YefM"/>
</dbReference>
<keyword evidence="4" id="KW-1185">Reference proteome</keyword>
<evidence type="ECO:0000256" key="1">
    <source>
        <dbReference type="ARBA" id="ARBA00009981"/>
    </source>
</evidence>